<keyword evidence="1" id="KW-0813">Transport</keyword>
<comment type="caution">
    <text evidence="5">The sequence shown here is derived from an EMBL/GenBank/DDBJ whole genome shotgun (WGS) entry which is preliminary data.</text>
</comment>
<protein>
    <submittedName>
        <fullName evidence="5">Molybdate transport system ATP-binding protein</fullName>
    </submittedName>
</protein>
<dbReference type="PANTHER" id="PTHR42734">
    <property type="entry name" value="METAL TRANSPORT SYSTEM ATP-BINDING PROTEIN TM_0124-RELATED"/>
    <property type="match status" value="1"/>
</dbReference>
<evidence type="ECO:0000256" key="1">
    <source>
        <dbReference type="ARBA" id="ARBA00022448"/>
    </source>
</evidence>
<evidence type="ECO:0000259" key="4">
    <source>
        <dbReference type="PROSITE" id="PS50893"/>
    </source>
</evidence>
<dbReference type="InterPro" id="IPR050153">
    <property type="entry name" value="Metal_Ion_Import_ABC"/>
</dbReference>
<proteinExistence type="predicted"/>
<organism evidence="5 6">
    <name type="scientific">Desulfosalsimonas propionicica</name>
    <dbReference type="NCBI Taxonomy" id="332175"/>
    <lineage>
        <taxon>Bacteria</taxon>
        <taxon>Pseudomonadati</taxon>
        <taxon>Thermodesulfobacteriota</taxon>
        <taxon>Desulfobacteria</taxon>
        <taxon>Desulfobacterales</taxon>
        <taxon>Desulfosalsimonadaceae</taxon>
        <taxon>Desulfosalsimonas</taxon>
    </lineage>
</organism>
<dbReference type="Gene3D" id="3.40.50.300">
    <property type="entry name" value="P-loop containing nucleotide triphosphate hydrolases"/>
    <property type="match status" value="2"/>
</dbReference>
<sequence>MDNTRLISIENTDITYHQQRIFSNLNLEIRKNQHLAVAGESGSGKSALLRALDGQLPVLKGKIRHSEYDRIQKAPHEAPAAANRRRSVYVDIRHDFQPPAGAGRFYYQQRFNAGYADHAPTVAQYLAEKAQKASPDTPWTLERIYACLQLEPIGRRHVIKLSSGENKRLRIAAALLQHPVLLLLDCPLAGLDEKTRQIFEDLFFQIADSGICLVMATNPDQIPGVITHVAVPTPEQNLQVYEKKAFCASFGQNRFPGQTDTRQLRTLMNNSARQRFNLVVGMKNVRVAYGSTVIFENINWQIHQGAHWALSGPNGSGKSTLLSLINGDHPQAYANDIVLFDRKRGSGESIWDIKKKTGFMSPELFQYFPLRYTCADVVESGFYDTLGVLRQTSPQNRQKAEQWMNILGLSIFADRYFSQLSAGKQRLCLLARALVKNPYLLLLDEPCQGLARSQQRAFQELTDTIAAISDITIVYVTHHAEQLPSCIQNTLHLPGRIS</sequence>
<dbReference type="GO" id="GO:0005524">
    <property type="term" value="F:ATP binding"/>
    <property type="evidence" value="ECO:0007669"/>
    <property type="project" value="UniProtKB-KW"/>
</dbReference>
<evidence type="ECO:0000256" key="2">
    <source>
        <dbReference type="ARBA" id="ARBA00022741"/>
    </source>
</evidence>
<dbReference type="PROSITE" id="PS50893">
    <property type="entry name" value="ABC_TRANSPORTER_2"/>
    <property type="match status" value="2"/>
</dbReference>
<feature type="domain" description="ABC transporter" evidence="4">
    <location>
        <begin position="4"/>
        <end position="267"/>
    </location>
</feature>
<keyword evidence="2" id="KW-0547">Nucleotide-binding</keyword>
<keyword evidence="6" id="KW-1185">Reference proteome</keyword>
<gene>
    <name evidence="5" type="ORF">HNR65_001139</name>
</gene>
<feature type="domain" description="ABC transporter" evidence="4">
    <location>
        <begin position="280"/>
        <end position="496"/>
    </location>
</feature>
<dbReference type="EMBL" id="JACDUS010000002">
    <property type="protein sequence ID" value="MBA2880821.1"/>
    <property type="molecule type" value="Genomic_DNA"/>
</dbReference>
<evidence type="ECO:0000313" key="6">
    <source>
        <dbReference type="Proteomes" id="UP000525298"/>
    </source>
</evidence>
<dbReference type="SUPFAM" id="SSF52540">
    <property type="entry name" value="P-loop containing nucleoside triphosphate hydrolases"/>
    <property type="match status" value="2"/>
</dbReference>
<dbReference type="Pfam" id="PF00005">
    <property type="entry name" value="ABC_tran"/>
    <property type="match status" value="2"/>
</dbReference>
<dbReference type="InterPro" id="IPR003439">
    <property type="entry name" value="ABC_transporter-like_ATP-bd"/>
</dbReference>
<dbReference type="InterPro" id="IPR003593">
    <property type="entry name" value="AAA+_ATPase"/>
</dbReference>
<keyword evidence="3 5" id="KW-0067">ATP-binding</keyword>
<evidence type="ECO:0000313" key="5">
    <source>
        <dbReference type="EMBL" id="MBA2880821.1"/>
    </source>
</evidence>
<name>A0A7W0HK86_9BACT</name>
<dbReference type="GO" id="GO:0016887">
    <property type="term" value="F:ATP hydrolysis activity"/>
    <property type="evidence" value="ECO:0007669"/>
    <property type="project" value="InterPro"/>
</dbReference>
<dbReference type="AlphaFoldDB" id="A0A7W0HK86"/>
<evidence type="ECO:0000256" key="3">
    <source>
        <dbReference type="ARBA" id="ARBA00022840"/>
    </source>
</evidence>
<accession>A0A7W0HK86</accession>
<dbReference type="SMART" id="SM00382">
    <property type="entry name" value="AAA"/>
    <property type="match status" value="2"/>
</dbReference>
<dbReference type="Proteomes" id="UP000525298">
    <property type="component" value="Unassembled WGS sequence"/>
</dbReference>
<dbReference type="RefSeq" id="WP_181550476.1">
    <property type="nucleotide sequence ID" value="NZ_JACDUS010000002.1"/>
</dbReference>
<reference evidence="5 6" key="1">
    <citation type="submission" date="2020-07" db="EMBL/GenBank/DDBJ databases">
        <title>Genomic Encyclopedia of Type Strains, Phase IV (KMG-IV): sequencing the most valuable type-strain genomes for metagenomic binning, comparative biology and taxonomic classification.</title>
        <authorList>
            <person name="Goeker M."/>
        </authorList>
    </citation>
    <scope>NUCLEOTIDE SEQUENCE [LARGE SCALE GENOMIC DNA]</scope>
    <source>
        <strain evidence="5 6">DSM 17721</strain>
    </source>
</reference>
<dbReference type="InterPro" id="IPR027417">
    <property type="entry name" value="P-loop_NTPase"/>
</dbReference>